<dbReference type="Pfam" id="PF00497">
    <property type="entry name" value="SBP_bac_3"/>
    <property type="match status" value="1"/>
</dbReference>
<name>A0A7V8RHA4_9PSED</name>
<comment type="caution">
    <text evidence="3">The sequence shown here is derived from an EMBL/GenBank/DDBJ whole genome shotgun (WGS) entry which is preliminary data.</text>
</comment>
<evidence type="ECO:0000256" key="1">
    <source>
        <dbReference type="SAM" id="SignalP"/>
    </source>
</evidence>
<reference evidence="3 4" key="1">
    <citation type="submission" date="2019-06" db="EMBL/GenBank/DDBJ databases">
        <title>Analysis of the biodiversity of Brassica napus bacterial endophytes for the selection of potential efficient biofertilizers for rapeseed crops.</title>
        <authorList>
            <person name="Jimenez-Gomez A."/>
            <person name="Saati-Santamaria Z."/>
            <person name="Menendez E."/>
            <person name="Rivas R."/>
            <person name="Mateos P.F."/>
            <person name="Velazquez E."/>
            <person name="Garcia-Fraile P."/>
        </authorList>
    </citation>
    <scope>NUCLEOTIDE SEQUENCE [LARGE SCALE GENOMIC DNA]</scope>
    <source>
        <strain evidence="3 4">CDVBN10</strain>
    </source>
</reference>
<evidence type="ECO:0000259" key="2">
    <source>
        <dbReference type="SMART" id="SM00062"/>
    </source>
</evidence>
<accession>A0A7V8RHA4</accession>
<keyword evidence="1" id="KW-0732">Signal</keyword>
<dbReference type="PANTHER" id="PTHR38834:SF3">
    <property type="entry name" value="SOLUTE-BINDING PROTEIN FAMILY 3_N-TERMINAL DOMAIN-CONTAINING PROTEIN"/>
    <property type="match status" value="1"/>
</dbReference>
<dbReference type="EMBL" id="VDLV01000001">
    <property type="protein sequence ID" value="MBA1376439.1"/>
    <property type="molecule type" value="Genomic_DNA"/>
</dbReference>
<sequence>MASQLNRLLMFGVLMLLVAGGSALAIAAEPPLRIVTEELPPYNMTQDGRVTGMSTEVVEAVLKEVGMTASIQPMPWARAYELALNESNVLIYSIVRTPERESLFQWIGAIAPTKWYIYSLADRPVKLNSLADAHGHQIATVNQDVGEQFLVSKGFRIGEELQSSTKYEHNYRKLKVDHVELWISNELNALYLTRQNGEDPDKVLIQSLPLPELSSADGLNMAFSRKTPPQTVEKFRAGLEAIRRNGVYDAIARKWL</sequence>
<evidence type="ECO:0000313" key="3">
    <source>
        <dbReference type="EMBL" id="MBA1376439.1"/>
    </source>
</evidence>
<feature type="signal peptide" evidence="1">
    <location>
        <begin position="1"/>
        <end position="27"/>
    </location>
</feature>
<feature type="chain" id="PRO_5031389162" evidence="1">
    <location>
        <begin position="28"/>
        <end position="256"/>
    </location>
</feature>
<dbReference type="PANTHER" id="PTHR38834">
    <property type="entry name" value="PERIPLASMIC SUBSTRATE BINDING PROTEIN FAMILY 3"/>
    <property type="match status" value="1"/>
</dbReference>
<dbReference type="Proteomes" id="UP000572407">
    <property type="component" value="Unassembled WGS sequence"/>
</dbReference>
<gene>
    <name evidence="3" type="ORF">FHK92_01125</name>
</gene>
<feature type="domain" description="Solute-binding protein family 3/N-terminal" evidence="2">
    <location>
        <begin position="31"/>
        <end position="256"/>
    </location>
</feature>
<dbReference type="AlphaFoldDB" id="A0A7V8RHA4"/>
<organism evidence="3 4">
    <name type="scientific">Pseudomonas brassicacearum subsp. neoaurantiaca</name>
    <dbReference type="NCBI Taxonomy" id="494916"/>
    <lineage>
        <taxon>Bacteria</taxon>
        <taxon>Pseudomonadati</taxon>
        <taxon>Pseudomonadota</taxon>
        <taxon>Gammaproteobacteria</taxon>
        <taxon>Pseudomonadales</taxon>
        <taxon>Pseudomonadaceae</taxon>
        <taxon>Pseudomonas</taxon>
    </lineage>
</organism>
<dbReference type="InterPro" id="IPR001638">
    <property type="entry name" value="Solute-binding_3/MltF_N"/>
</dbReference>
<evidence type="ECO:0000313" key="4">
    <source>
        <dbReference type="Proteomes" id="UP000572407"/>
    </source>
</evidence>
<dbReference type="RefSeq" id="WP_181286402.1">
    <property type="nucleotide sequence ID" value="NZ_VDLV01000001.1"/>
</dbReference>
<protein>
    <submittedName>
        <fullName evidence="3">Transporter substrate-binding domain-containing protein</fullName>
    </submittedName>
</protein>
<dbReference type="SMART" id="SM00062">
    <property type="entry name" value="PBPb"/>
    <property type="match status" value="1"/>
</dbReference>
<dbReference type="SUPFAM" id="SSF53850">
    <property type="entry name" value="Periplasmic binding protein-like II"/>
    <property type="match status" value="1"/>
</dbReference>
<proteinExistence type="predicted"/>
<dbReference type="Gene3D" id="3.40.190.10">
    <property type="entry name" value="Periplasmic binding protein-like II"/>
    <property type="match status" value="2"/>
</dbReference>